<reference evidence="2" key="2">
    <citation type="journal article" date="2023" name="Microorganisms">
        <title>Isolation and Genomic Characteristics of Cat-Borne Campylobacter felis sp. nov. and Sheep-Borne Campylobacter ovis sp. nov.</title>
        <authorList>
            <person name="Wang H."/>
            <person name="Li Y."/>
            <person name="Gu Y."/>
            <person name="Zhou G."/>
            <person name="Chen X."/>
            <person name="Zhang X."/>
            <person name="Shao Z."/>
            <person name="Zhang J."/>
            <person name="Zhang M."/>
        </authorList>
    </citation>
    <scope>NUCLEOTIDE SEQUENCE</scope>
    <source>
        <strain evidence="2">PS10</strain>
    </source>
</reference>
<keyword evidence="3" id="KW-1185">Reference proteome</keyword>
<name>A0ABT7HM78_9BACT</name>
<gene>
    <name evidence="1" type="ORF">NYG85_00380</name>
    <name evidence="2" type="ORF">NYG85_01455</name>
</gene>
<proteinExistence type="predicted"/>
<accession>A0ABT7HM78</accession>
<protein>
    <recommendedName>
        <fullName evidence="4">Restriction endonuclease</fullName>
    </recommendedName>
</protein>
<organism evidence="2 3">
    <name type="scientific">Campylobacter gastrosuis</name>
    <dbReference type="NCBI Taxonomy" id="2974576"/>
    <lineage>
        <taxon>Bacteria</taxon>
        <taxon>Pseudomonadati</taxon>
        <taxon>Campylobacterota</taxon>
        <taxon>Epsilonproteobacteria</taxon>
        <taxon>Campylobacterales</taxon>
        <taxon>Campylobacteraceae</taxon>
        <taxon>Campylobacter</taxon>
    </lineage>
</organism>
<comment type="caution">
    <text evidence="2">The sequence shown here is derived from an EMBL/GenBank/DDBJ whole genome shotgun (WGS) entry which is preliminary data.</text>
</comment>
<reference evidence="2" key="1">
    <citation type="submission" date="2022-08" db="EMBL/GenBank/DDBJ databases">
        <authorList>
            <person name="Wang H."/>
        </authorList>
    </citation>
    <scope>NUCLEOTIDE SEQUENCE</scope>
    <source>
        <strain evidence="2">PS10</strain>
    </source>
</reference>
<evidence type="ECO:0000313" key="1">
    <source>
        <dbReference type="EMBL" id="MDL0087830.1"/>
    </source>
</evidence>
<dbReference type="EMBL" id="JANURM010000001">
    <property type="protein sequence ID" value="MDL0087830.1"/>
    <property type="molecule type" value="Genomic_DNA"/>
</dbReference>
<dbReference type="RefSeq" id="WP_284936567.1">
    <property type="nucleotide sequence ID" value="NZ_JANURM010000001.1"/>
</dbReference>
<sequence length="230" mass="26345">MNKNLQEIIKIYSTKTHIDFSSALLGLSKDSLIALFSDLLTIYINDKNSSTIREFLTVSLAGYTHNTKKIDFNGFKQITADKAINCEAKPKNLQTSDFLEYKNGLRKNAPSKLNGGGNFTDYTWARFLKDKNSNLNMLTSGFIDGQLIYLLEFSFNDQNFTNNLEKQLNKKFPNGDVSGYYLRSASFSFKNYQNADIKIIFNQSKEVLNANKEYIDKILFDFLYQKADLC</sequence>
<evidence type="ECO:0000313" key="3">
    <source>
        <dbReference type="Proteomes" id="UP001173801"/>
    </source>
</evidence>
<evidence type="ECO:0000313" key="2">
    <source>
        <dbReference type="EMBL" id="MDL0088041.1"/>
    </source>
</evidence>
<dbReference type="EMBL" id="JANURM010000001">
    <property type="protein sequence ID" value="MDL0088041.1"/>
    <property type="molecule type" value="Genomic_DNA"/>
</dbReference>
<dbReference type="Proteomes" id="UP001173801">
    <property type="component" value="Unassembled WGS sequence"/>
</dbReference>
<evidence type="ECO:0008006" key="4">
    <source>
        <dbReference type="Google" id="ProtNLM"/>
    </source>
</evidence>